<protein>
    <submittedName>
        <fullName evidence="2">Uncharacterized protein</fullName>
    </submittedName>
</protein>
<sequence>MKKAQTAGPSKSGINISGSRFNPIFESDEINVLEHPRPNQDQHSISPQPPINTKNQSKAVAKSKGKDPVAHKTPKAFPVRKPVAMSLSDFPVIHRNSNKANMSRHHSTHPLNRDKHSSVVMNENAEPDAQLVIKGDINNPILVDDTLNGDPPDPSKHVELEDQPMIVQTKNCDLEEVEGNPTNLA</sequence>
<feature type="compositionally biased region" description="Polar residues" evidence="1">
    <location>
        <begin position="41"/>
        <end position="58"/>
    </location>
</feature>
<accession>A0ABR1Z5L3</accession>
<comment type="caution">
    <text evidence="2">The sequence shown here is derived from an EMBL/GenBank/DDBJ whole genome shotgun (WGS) entry which is preliminary data.</text>
</comment>
<evidence type="ECO:0000313" key="2">
    <source>
        <dbReference type="EMBL" id="KAK8473961.1"/>
    </source>
</evidence>
<evidence type="ECO:0000313" key="3">
    <source>
        <dbReference type="Proteomes" id="UP001396334"/>
    </source>
</evidence>
<gene>
    <name evidence="2" type="ORF">V6N11_000307</name>
</gene>
<evidence type="ECO:0000256" key="1">
    <source>
        <dbReference type="SAM" id="MobiDB-lite"/>
    </source>
</evidence>
<feature type="compositionally biased region" description="Polar residues" evidence="1">
    <location>
        <begin position="7"/>
        <end position="20"/>
    </location>
</feature>
<reference evidence="2 3" key="1">
    <citation type="journal article" date="2024" name="G3 (Bethesda)">
        <title>Genome assembly of Hibiscus sabdariffa L. provides insights into metabolisms of medicinal natural products.</title>
        <authorList>
            <person name="Kim T."/>
        </authorList>
    </citation>
    <scope>NUCLEOTIDE SEQUENCE [LARGE SCALE GENOMIC DNA]</scope>
    <source>
        <strain evidence="2">TK-2024</strain>
        <tissue evidence="2">Old leaves</tissue>
    </source>
</reference>
<dbReference type="EMBL" id="JBBPBN010002749">
    <property type="protein sequence ID" value="KAK8473961.1"/>
    <property type="molecule type" value="Genomic_DNA"/>
</dbReference>
<proteinExistence type="predicted"/>
<name>A0ABR1Z5L3_9ROSI</name>
<keyword evidence="3" id="KW-1185">Reference proteome</keyword>
<organism evidence="2 3">
    <name type="scientific">Hibiscus sabdariffa</name>
    <name type="common">roselle</name>
    <dbReference type="NCBI Taxonomy" id="183260"/>
    <lineage>
        <taxon>Eukaryota</taxon>
        <taxon>Viridiplantae</taxon>
        <taxon>Streptophyta</taxon>
        <taxon>Embryophyta</taxon>
        <taxon>Tracheophyta</taxon>
        <taxon>Spermatophyta</taxon>
        <taxon>Magnoliopsida</taxon>
        <taxon>eudicotyledons</taxon>
        <taxon>Gunneridae</taxon>
        <taxon>Pentapetalae</taxon>
        <taxon>rosids</taxon>
        <taxon>malvids</taxon>
        <taxon>Malvales</taxon>
        <taxon>Malvaceae</taxon>
        <taxon>Malvoideae</taxon>
        <taxon>Hibiscus</taxon>
    </lineage>
</organism>
<feature type="region of interest" description="Disordered" evidence="1">
    <location>
        <begin position="1"/>
        <end position="80"/>
    </location>
</feature>
<dbReference type="Proteomes" id="UP001396334">
    <property type="component" value="Unassembled WGS sequence"/>
</dbReference>